<dbReference type="Proteomes" id="UP001153269">
    <property type="component" value="Unassembled WGS sequence"/>
</dbReference>
<accession>A0A9N7USG5</accession>
<dbReference type="AlphaFoldDB" id="A0A9N7USG5"/>
<organism evidence="2 3">
    <name type="scientific">Pleuronectes platessa</name>
    <name type="common">European plaice</name>
    <dbReference type="NCBI Taxonomy" id="8262"/>
    <lineage>
        <taxon>Eukaryota</taxon>
        <taxon>Metazoa</taxon>
        <taxon>Chordata</taxon>
        <taxon>Craniata</taxon>
        <taxon>Vertebrata</taxon>
        <taxon>Euteleostomi</taxon>
        <taxon>Actinopterygii</taxon>
        <taxon>Neopterygii</taxon>
        <taxon>Teleostei</taxon>
        <taxon>Neoteleostei</taxon>
        <taxon>Acanthomorphata</taxon>
        <taxon>Carangaria</taxon>
        <taxon>Pleuronectiformes</taxon>
        <taxon>Pleuronectoidei</taxon>
        <taxon>Pleuronectidae</taxon>
        <taxon>Pleuronectes</taxon>
    </lineage>
</organism>
<feature type="compositionally biased region" description="Acidic residues" evidence="1">
    <location>
        <begin position="22"/>
        <end position="36"/>
    </location>
</feature>
<sequence>MKKGAKPCIRQRPPIQIKMQADDDNDDDDDGYDDGDGNGFKEKQLPRCADNRPVYSRKASALWSRKRSRSDVLYGPSRLGRNQDVLLGAGMIVSALVGRFVSLQVIS</sequence>
<evidence type="ECO:0000313" key="3">
    <source>
        <dbReference type="Proteomes" id="UP001153269"/>
    </source>
</evidence>
<comment type="caution">
    <text evidence="2">The sequence shown here is derived from an EMBL/GenBank/DDBJ whole genome shotgun (WGS) entry which is preliminary data.</text>
</comment>
<name>A0A9N7USG5_PLEPL</name>
<evidence type="ECO:0000256" key="1">
    <source>
        <dbReference type="SAM" id="MobiDB-lite"/>
    </source>
</evidence>
<reference evidence="2" key="1">
    <citation type="submission" date="2020-03" db="EMBL/GenBank/DDBJ databases">
        <authorList>
            <person name="Weist P."/>
        </authorList>
    </citation>
    <scope>NUCLEOTIDE SEQUENCE</scope>
</reference>
<keyword evidence="3" id="KW-1185">Reference proteome</keyword>
<protein>
    <submittedName>
        <fullName evidence="2">Uncharacterized protein</fullName>
    </submittedName>
</protein>
<feature type="region of interest" description="Disordered" evidence="1">
    <location>
        <begin position="1"/>
        <end position="51"/>
    </location>
</feature>
<proteinExistence type="predicted"/>
<dbReference type="EMBL" id="CADEAL010001779">
    <property type="protein sequence ID" value="CAB1435515.1"/>
    <property type="molecule type" value="Genomic_DNA"/>
</dbReference>
<evidence type="ECO:0000313" key="2">
    <source>
        <dbReference type="EMBL" id="CAB1435515.1"/>
    </source>
</evidence>
<gene>
    <name evidence="2" type="ORF">PLEPLA_LOCUS23585</name>
</gene>